<dbReference type="RefSeq" id="XP_073784130.1">
    <property type="nucleotide sequence ID" value="XM_073928029.1"/>
</dbReference>
<protein>
    <submittedName>
        <fullName evidence="2">5'-3' exonuclease PLD4</fullName>
    </submittedName>
</protein>
<dbReference type="Proteomes" id="UP000000437">
    <property type="component" value="Chromosome 17"/>
</dbReference>
<keyword evidence="2" id="KW-0378">Hydrolase</keyword>
<evidence type="ECO:0000313" key="2">
    <source>
        <dbReference type="RefSeq" id="XP_073784130.1"/>
    </source>
</evidence>
<name>A0AC58HQ54_DANRE</name>
<proteinExistence type="predicted"/>
<reference evidence="2" key="1">
    <citation type="submission" date="2025-08" db="UniProtKB">
        <authorList>
            <consortium name="RefSeq"/>
        </authorList>
    </citation>
    <scope>IDENTIFICATION</scope>
    <source>
        <strain evidence="2">Tuebingen</strain>
        <tissue evidence="2">Fibroblasts and whole tissue</tissue>
    </source>
</reference>
<accession>A0AC58HQ54</accession>
<organism evidence="1 2">
    <name type="scientific">Danio rerio</name>
    <name type="common">Zebrafish</name>
    <name type="synonym">Brachydanio rerio</name>
    <dbReference type="NCBI Taxonomy" id="7955"/>
    <lineage>
        <taxon>Eukaryota</taxon>
        <taxon>Metazoa</taxon>
        <taxon>Chordata</taxon>
        <taxon>Craniata</taxon>
        <taxon>Vertebrata</taxon>
        <taxon>Euteleostomi</taxon>
        <taxon>Actinopterygii</taxon>
        <taxon>Neopterygii</taxon>
        <taxon>Teleostei</taxon>
        <taxon>Ostariophysi</taxon>
        <taxon>Cypriniformes</taxon>
        <taxon>Danionidae</taxon>
        <taxon>Danioninae</taxon>
        <taxon>Danio</taxon>
    </lineage>
</organism>
<keyword evidence="1" id="KW-1185">Reference proteome</keyword>
<evidence type="ECO:0000313" key="1">
    <source>
        <dbReference type="Proteomes" id="UP000000437"/>
    </source>
</evidence>
<gene>
    <name evidence="2" type="primary">pld4</name>
</gene>
<keyword evidence="2" id="KW-0540">Nuclease</keyword>
<keyword evidence="2" id="KW-0269">Exonuclease</keyword>
<sequence>MSESTRLRDAQELSSPYNSLHDSYVSNKTNQKCSVSALVATGCLIGVGILLAIVVIEKIKHEKEINEALNPHLSSTCCNDTDPNEQSSVVLVESFPEGVDLRRNSSAGSDLYEAWRTLLSLATEQIDVASFYWSLTDQDIGVNSTADTHGRAILEEFKALASRNVSVRVVSSIPTLARNSTDLEVLQKHGVQVRRVDFGRLTKGILHSKFWIVDRRHLYIGSANMDWRALTQVRELGVLLLNSSTLAVDLQKIFESYWMMGVWNSSIPQRWPDTLQTHINEEQPLNTSLSGVNSRVYITASPPAFCPDSRTHDLSAILSAIRGAQSFIHVSVMEYYPASKYFNLHGFWPVLEDALKRAAFDRRVFVRLLVSCGRESDPSVWPFLRSLDALHSPSDNINIAVRVFIIPAGNQTRIPYTRINHSKYMVTDKLAYIGTSNWSADYFNTTAGVGLVVSQDALQKNSFQQQLRAVFQRDWSSEFSIPLSELQNNHDCAFPTHTP</sequence>